<comment type="caution">
    <text evidence="8">The sequence shown here is derived from an EMBL/GenBank/DDBJ whole genome shotgun (WGS) entry which is preliminary data.</text>
</comment>
<sequence length="634" mass="69546">MPRSTALSLLTLALSLDLTNAGWNIDWYGSTDCTGRPLASASGDGARNCTSIIALGTRSFRCIGTAISTERYVGISGYDKEDSACLGNAVTYCEDDECDTPSPVADVGNHLRSPENPSITRSPNKSNKHTSTPLKMTPPPSYRSTMLSSYTTSPPSYNTLYPPESTLPTYSASTDFVEGPAIPRRQPLRWIRLLAAVSALVFYISALVLVATRFDAWITYAQSNSGFVTDVSDMLIFGLATLTGFVALLCFGIRCSLHKIYAMMTEPDRKLGNCDMQFGVPDRILHDLSLKPPATPCIISSSDERSAHEIMTSGPPLKLEQQLSVVSTDSTDVFRGRYEAWGHVGVSHLMGSPIMGQAALAAYETVPSNFSLHSVHARFLGAGVRGIPLEYEVQRITSTKRSACRIVQAKQKGVVKVMHTFNFTAPAPEDSRPQLFDYIPTPSKDTLQAASTPHDPEQDDGHQSLYGVMRAKPEGWPENTAYPAYSNTRLSVSDDKEISQRKYRIKFRTLFPNTTPKAQLVATLFFSDFYTLDTPLTVQDIDWGFRPIGGKSTDLNPSKMRVLSTLSHTLHFCATEGFDVHEGILMECVTKWAKGRRAAVGITIWDTKGKLLATGEQEGYFVFNETPKGSSSKI</sequence>
<feature type="compositionally biased region" description="Polar residues" evidence="3">
    <location>
        <begin position="115"/>
        <end position="134"/>
    </location>
</feature>
<dbReference type="InterPro" id="IPR042171">
    <property type="entry name" value="Acyl-CoA_hotdog"/>
</dbReference>
<dbReference type="PANTHER" id="PTHR11066">
    <property type="entry name" value="ACYL-COA THIOESTERASE"/>
    <property type="match status" value="1"/>
</dbReference>
<dbReference type="InterPro" id="IPR029069">
    <property type="entry name" value="HotDog_dom_sf"/>
</dbReference>
<dbReference type="InterPro" id="IPR003703">
    <property type="entry name" value="Acyl_CoA_thio"/>
</dbReference>
<feature type="signal peptide" evidence="5">
    <location>
        <begin position="1"/>
        <end position="21"/>
    </location>
</feature>
<evidence type="ECO:0000256" key="2">
    <source>
        <dbReference type="ARBA" id="ARBA00022801"/>
    </source>
</evidence>
<evidence type="ECO:0000259" key="6">
    <source>
        <dbReference type="Pfam" id="PF13622"/>
    </source>
</evidence>
<feature type="domain" description="Acyl-CoA thioesterase-like N-terminal HotDog" evidence="6">
    <location>
        <begin position="340"/>
        <end position="422"/>
    </location>
</feature>
<dbReference type="CDD" id="cd03445">
    <property type="entry name" value="Thioesterase_II_repeat2"/>
    <property type="match status" value="1"/>
</dbReference>
<keyword evidence="5" id="KW-0732">Signal</keyword>
<accession>A0ABR0EEA3</accession>
<evidence type="ECO:0000256" key="4">
    <source>
        <dbReference type="SAM" id="Phobius"/>
    </source>
</evidence>
<dbReference type="Proteomes" id="UP001305779">
    <property type="component" value="Unassembled WGS sequence"/>
</dbReference>
<evidence type="ECO:0000313" key="9">
    <source>
        <dbReference type="Proteomes" id="UP001305779"/>
    </source>
</evidence>
<dbReference type="EMBL" id="JAXOVC010000007">
    <property type="protein sequence ID" value="KAK4499533.1"/>
    <property type="molecule type" value="Genomic_DNA"/>
</dbReference>
<name>A0ABR0EEA3_ZASCE</name>
<dbReference type="Pfam" id="PF20789">
    <property type="entry name" value="4HBT_3C"/>
    <property type="match status" value="1"/>
</dbReference>
<proteinExistence type="inferred from homology"/>
<dbReference type="Gene3D" id="2.40.160.210">
    <property type="entry name" value="Acyl-CoA thioesterase, double hotdog domain"/>
    <property type="match status" value="1"/>
</dbReference>
<feature type="region of interest" description="Disordered" evidence="3">
    <location>
        <begin position="103"/>
        <end position="150"/>
    </location>
</feature>
<feature type="chain" id="PRO_5047088661" evidence="5">
    <location>
        <begin position="22"/>
        <end position="634"/>
    </location>
</feature>
<feature type="transmembrane region" description="Helical" evidence="4">
    <location>
        <begin position="235"/>
        <end position="254"/>
    </location>
</feature>
<dbReference type="InterPro" id="IPR049449">
    <property type="entry name" value="TesB_ACOT8-like_N"/>
</dbReference>
<gene>
    <name evidence="8" type="ORF">PRZ48_010049</name>
</gene>
<protein>
    <submittedName>
        <fullName evidence="8">Uncharacterized protein</fullName>
    </submittedName>
</protein>
<dbReference type="PANTHER" id="PTHR11066:SF34">
    <property type="entry name" value="ACYL-COENZYME A THIOESTERASE 8"/>
    <property type="match status" value="1"/>
</dbReference>
<feature type="transmembrane region" description="Helical" evidence="4">
    <location>
        <begin position="190"/>
        <end position="214"/>
    </location>
</feature>
<dbReference type="SUPFAM" id="SSF54637">
    <property type="entry name" value="Thioesterase/thiol ester dehydrase-isomerase"/>
    <property type="match status" value="2"/>
</dbReference>
<keyword evidence="9" id="KW-1185">Reference proteome</keyword>
<evidence type="ECO:0000313" key="8">
    <source>
        <dbReference type="EMBL" id="KAK4499533.1"/>
    </source>
</evidence>
<dbReference type="Pfam" id="PF13622">
    <property type="entry name" value="4HBT_3"/>
    <property type="match status" value="1"/>
</dbReference>
<keyword evidence="2" id="KW-0378">Hydrolase</keyword>
<keyword evidence="4" id="KW-0472">Membrane</keyword>
<evidence type="ECO:0000259" key="7">
    <source>
        <dbReference type="Pfam" id="PF20789"/>
    </source>
</evidence>
<evidence type="ECO:0000256" key="3">
    <source>
        <dbReference type="SAM" id="MobiDB-lite"/>
    </source>
</evidence>
<organism evidence="8 9">
    <name type="scientific">Zasmidium cellare</name>
    <name type="common">Wine cellar mold</name>
    <name type="synonym">Racodium cellare</name>
    <dbReference type="NCBI Taxonomy" id="395010"/>
    <lineage>
        <taxon>Eukaryota</taxon>
        <taxon>Fungi</taxon>
        <taxon>Dikarya</taxon>
        <taxon>Ascomycota</taxon>
        <taxon>Pezizomycotina</taxon>
        <taxon>Dothideomycetes</taxon>
        <taxon>Dothideomycetidae</taxon>
        <taxon>Mycosphaerellales</taxon>
        <taxon>Mycosphaerellaceae</taxon>
        <taxon>Zasmidium</taxon>
    </lineage>
</organism>
<dbReference type="InterPro" id="IPR049450">
    <property type="entry name" value="ACOT8-like_C"/>
</dbReference>
<keyword evidence="4" id="KW-1133">Transmembrane helix</keyword>
<evidence type="ECO:0000256" key="1">
    <source>
        <dbReference type="ARBA" id="ARBA00006538"/>
    </source>
</evidence>
<feature type="domain" description="Acyl-CoA thioesterase-like C-terminal" evidence="7">
    <location>
        <begin position="474"/>
        <end position="620"/>
    </location>
</feature>
<keyword evidence="4" id="KW-0812">Transmembrane</keyword>
<dbReference type="CDD" id="cd03444">
    <property type="entry name" value="Thioesterase_II_repeat1"/>
    <property type="match status" value="1"/>
</dbReference>
<reference evidence="8 9" key="1">
    <citation type="journal article" date="2023" name="G3 (Bethesda)">
        <title>A chromosome-level genome assembly of Zasmidium syzygii isolated from banana leaves.</title>
        <authorList>
            <person name="van Westerhoven A.C."/>
            <person name="Mehrabi R."/>
            <person name="Talebi R."/>
            <person name="Steentjes M.B.F."/>
            <person name="Corcolon B."/>
            <person name="Chong P.A."/>
            <person name="Kema G.H.J."/>
            <person name="Seidl M.F."/>
        </authorList>
    </citation>
    <scope>NUCLEOTIDE SEQUENCE [LARGE SCALE GENOMIC DNA]</scope>
    <source>
        <strain evidence="8 9">P124</strain>
    </source>
</reference>
<evidence type="ECO:0000256" key="5">
    <source>
        <dbReference type="SAM" id="SignalP"/>
    </source>
</evidence>
<comment type="similarity">
    <text evidence="1">Belongs to the C/M/P thioester hydrolase family.</text>
</comment>